<evidence type="ECO:0000256" key="7">
    <source>
        <dbReference type="RuleBase" id="RU363032"/>
    </source>
</evidence>
<dbReference type="Proteomes" id="UP000267268">
    <property type="component" value="Chromosome 1"/>
</dbReference>
<dbReference type="KEGG" id="fll:EI427_04250"/>
<gene>
    <name evidence="9" type="ORF">EI427_04250</name>
</gene>
<proteinExistence type="inferred from homology"/>
<protein>
    <submittedName>
        <fullName evidence="9">ABC transporter permease</fullName>
    </submittedName>
</protein>
<keyword evidence="4 7" id="KW-0812">Transmembrane</keyword>
<name>A0A3Q9FN45_9BACT</name>
<dbReference type="GO" id="GO:0005886">
    <property type="term" value="C:plasma membrane"/>
    <property type="evidence" value="ECO:0007669"/>
    <property type="project" value="UniProtKB-SubCell"/>
</dbReference>
<dbReference type="PANTHER" id="PTHR43386">
    <property type="entry name" value="OLIGOPEPTIDE TRANSPORT SYSTEM PERMEASE PROTEIN APPC"/>
    <property type="match status" value="1"/>
</dbReference>
<keyword evidence="3" id="KW-1003">Cell membrane</keyword>
<dbReference type="InterPro" id="IPR025966">
    <property type="entry name" value="OppC_N"/>
</dbReference>
<feature type="transmembrane region" description="Helical" evidence="7">
    <location>
        <begin position="21"/>
        <end position="45"/>
    </location>
</feature>
<comment type="subcellular location">
    <subcellularLocation>
        <location evidence="1 7">Cell membrane</location>
        <topology evidence="1 7">Multi-pass membrane protein</topology>
    </subcellularLocation>
</comment>
<sequence>MTNYEIHKSPTHFVKKRFKKNTLAVISVAYVFLMTCLAILGYLIMPDGSNFANDGLLEVPRKGPFFTVDVIRERKNTHVPTPSILDKLINGEESKYHEIPIVGTPTISKDSVFFILYPGLEKRSLRTTRRLKLSLPLISVVKPIYASPSEVLGKNLAHNFIIKPKSITYLDENQIIRTIDKDKLEDEFWDKCVETRTFILGTDKIGRDVLSRLIFGTRVSLTIGFISLIISLSIGILMGSLSGYFGGYIDKLALWLMTITWSIPAIMLVVAVRLALQSEGIWVTFVAVGLTMWVEVARVVRGQILSIKQKDYIEATKALGFSNYRIIIHHILPNILGPLAVICASNFASAILIEAGLSFLGLGGPPSMPSWGTMIKDGLTELTPTGHWHLIIFPCLAISLTVLAFNLIGNGLRDAYDPHSKTNN</sequence>
<feature type="transmembrane region" description="Helical" evidence="7">
    <location>
        <begin position="388"/>
        <end position="408"/>
    </location>
</feature>
<reference evidence="9 10" key="1">
    <citation type="submission" date="2018-12" db="EMBL/GenBank/DDBJ databases">
        <title>Flammeovirga pectinis sp. nov., isolated from the gut of the Korean scallop, Patinopecten yessoensis.</title>
        <authorList>
            <person name="Bae J.-W."/>
            <person name="Jeong Y.-S."/>
            <person name="Kang W."/>
        </authorList>
    </citation>
    <scope>NUCLEOTIDE SEQUENCE [LARGE SCALE GENOMIC DNA]</scope>
    <source>
        <strain evidence="9 10">L12M1</strain>
    </source>
</reference>
<evidence type="ECO:0000259" key="8">
    <source>
        <dbReference type="PROSITE" id="PS50928"/>
    </source>
</evidence>
<evidence type="ECO:0000313" key="10">
    <source>
        <dbReference type="Proteomes" id="UP000267268"/>
    </source>
</evidence>
<comment type="similarity">
    <text evidence="7">Belongs to the binding-protein-dependent transport system permease family.</text>
</comment>
<dbReference type="Pfam" id="PF00528">
    <property type="entry name" value="BPD_transp_1"/>
    <property type="match status" value="1"/>
</dbReference>
<feature type="transmembrane region" description="Helical" evidence="7">
    <location>
        <begin position="281"/>
        <end position="300"/>
    </location>
</feature>
<dbReference type="SUPFAM" id="SSF161098">
    <property type="entry name" value="MetI-like"/>
    <property type="match status" value="1"/>
</dbReference>
<dbReference type="PANTHER" id="PTHR43386:SF1">
    <property type="entry name" value="D,D-DIPEPTIDE TRANSPORT SYSTEM PERMEASE PROTEIN DDPC-RELATED"/>
    <property type="match status" value="1"/>
</dbReference>
<dbReference type="Gene3D" id="1.10.3720.10">
    <property type="entry name" value="MetI-like"/>
    <property type="match status" value="1"/>
</dbReference>
<evidence type="ECO:0000256" key="2">
    <source>
        <dbReference type="ARBA" id="ARBA00022448"/>
    </source>
</evidence>
<keyword evidence="5 7" id="KW-1133">Transmembrane helix</keyword>
<keyword evidence="6 7" id="KW-0472">Membrane</keyword>
<evidence type="ECO:0000313" key="9">
    <source>
        <dbReference type="EMBL" id="AZQ61464.1"/>
    </source>
</evidence>
<evidence type="ECO:0000256" key="1">
    <source>
        <dbReference type="ARBA" id="ARBA00004651"/>
    </source>
</evidence>
<dbReference type="OrthoDB" id="9783218at2"/>
<dbReference type="RefSeq" id="WP_126611972.1">
    <property type="nucleotide sequence ID" value="NZ_CP034562.1"/>
</dbReference>
<dbReference type="InterPro" id="IPR035906">
    <property type="entry name" value="MetI-like_sf"/>
</dbReference>
<evidence type="ECO:0000256" key="5">
    <source>
        <dbReference type="ARBA" id="ARBA00022989"/>
    </source>
</evidence>
<feature type="transmembrane region" description="Helical" evidence="7">
    <location>
        <begin position="335"/>
        <end position="362"/>
    </location>
</feature>
<accession>A0A3Q9FN45</accession>
<organism evidence="9 10">
    <name type="scientific">Flammeovirga pectinis</name>
    <dbReference type="NCBI Taxonomy" id="2494373"/>
    <lineage>
        <taxon>Bacteria</taxon>
        <taxon>Pseudomonadati</taxon>
        <taxon>Bacteroidota</taxon>
        <taxon>Cytophagia</taxon>
        <taxon>Cytophagales</taxon>
        <taxon>Flammeovirgaceae</taxon>
        <taxon>Flammeovirga</taxon>
    </lineage>
</organism>
<dbReference type="GO" id="GO:0055085">
    <property type="term" value="P:transmembrane transport"/>
    <property type="evidence" value="ECO:0007669"/>
    <property type="project" value="InterPro"/>
</dbReference>
<feature type="domain" description="ABC transmembrane type-1" evidence="8">
    <location>
        <begin position="217"/>
        <end position="409"/>
    </location>
</feature>
<dbReference type="InterPro" id="IPR050366">
    <property type="entry name" value="BP-dependent_transpt_permease"/>
</dbReference>
<feature type="transmembrane region" description="Helical" evidence="7">
    <location>
        <begin position="252"/>
        <end position="275"/>
    </location>
</feature>
<dbReference type="InterPro" id="IPR000515">
    <property type="entry name" value="MetI-like"/>
</dbReference>
<dbReference type="EMBL" id="CP034562">
    <property type="protein sequence ID" value="AZQ61464.1"/>
    <property type="molecule type" value="Genomic_DNA"/>
</dbReference>
<evidence type="ECO:0000256" key="6">
    <source>
        <dbReference type="ARBA" id="ARBA00023136"/>
    </source>
</evidence>
<evidence type="ECO:0000256" key="4">
    <source>
        <dbReference type="ARBA" id="ARBA00022692"/>
    </source>
</evidence>
<feature type="transmembrane region" description="Helical" evidence="7">
    <location>
        <begin position="221"/>
        <end position="245"/>
    </location>
</feature>
<dbReference type="AlphaFoldDB" id="A0A3Q9FN45"/>
<dbReference type="PROSITE" id="PS50928">
    <property type="entry name" value="ABC_TM1"/>
    <property type="match status" value="1"/>
</dbReference>
<keyword evidence="2 7" id="KW-0813">Transport</keyword>
<dbReference type="Pfam" id="PF12911">
    <property type="entry name" value="OppC_N"/>
    <property type="match status" value="1"/>
</dbReference>
<keyword evidence="10" id="KW-1185">Reference proteome</keyword>
<dbReference type="CDD" id="cd06261">
    <property type="entry name" value="TM_PBP2"/>
    <property type="match status" value="1"/>
</dbReference>
<evidence type="ECO:0000256" key="3">
    <source>
        <dbReference type="ARBA" id="ARBA00022475"/>
    </source>
</evidence>